<dbReference type="Pfam" id="PF13561">
    <property type="entry name" value="adh_short_C2"/>
    <property type="match status" value="1"/>
</dbReference>
<sequence length="277" mass="29210">MLGRLSLENQVAIITGAGGGLGSATARLMAARGAKVVLADYILVAARSVEAELAATGATALAIQFDLGDEASIKRMVAETIDRFGRIDILHNNAADLSPEVGQNDHDILHMDTALWDRVFRVNVRGTMIASREVLPHMLAQGRGAIVTMTSSLALQGHIVQNAYSTSKAALIQLVRNIAAAHGPDGIRANSVAPGLTLTPAVRRVFPEAVRTLVEKETLRDQMGEPDDLAELVAFLASDAARNINGELIVCDGGLTSHVPDIAGYRALGKKAAPDQV</sequence>
<dbReference type="RefSeq" id="WP_304376563.1">
    <property type="nucleotide sequence ID" value="NZ_JAUOZU010000007.1"/>
</dbReference>
<protein>
    <submittedName>
        <fullName evidence="3">SDR family NAD(P)-dependent oxidoreductase</fullName>
    </submittedName>
</protein>
<reference evidence="3" key="1">
    <citation type="journal article" date="2015" name="Int. J. Syst. Evol. Microbiol.">
        <title>Rhizobium alvei sp. nov., isolated from a freshwater river.</title>
        <authorList>
            <person name="Sheu S.Y."/>
            <person name="Huang H.W."/>
            <person name="Young C.C."/>
            <person name="Chen W.M."/>
        </authorList>
    </citation>
    <scope>NUCLEOTIDE SEQUENCE</scope>
    <source>
        <strain evidence="3">TNR-22</strain>
    </source>
</reference>
<dbReference type="SUPFAM" id="SSF51735">
    <property type="entry name" value="NAD(P)-binding Rossmann-fold domains"/>
    <property type="match status" value="1"/>
</dbReference>
<gene>
    <name evidence="3" type="ORF">Q4481_11930</name>
</gene>
<reference evidence="3" key="2">
    <citation type="submission" date="2023-07" db="EMBL/GenBank/DDBJ databases">
        <authorList>
            <person name="Shen H."/>
        </authorList>
    </citation>
    <scope>NUCLEOTIDE SEQUENCE</scope>
    <source>
        <strain evidence="3">TNR-22</strain>
    </source>
</reference>
<dbReference type="InterPro" id="IPR002347">
    <property type="entry name" value="SDR_fam"/>
</dbReference>
<evidence type="ECO:0000313" key="4">
    <source>
        <dbReference type="Proteomes" id="UP001174932"/>
    </source>
</evidence>
<dbReference type="PANTHER" id="PTHR24321:SF14">
    <property type="entry name" value="SHORT-CHAIN TYPE DEHYDROGENASE_REDUCTASE BLR2146-RELATED"/>
    <property type="match status" value="1"/>
</dbReference>
<dbReference type="PRINTS" id="PR00081">
    <property type="entry name" value="GDHRDH"/>
</dbReference>
<dbReference type="PRINTS" id="PR00080">
    <property type="entry name" value="SDRFAMILY"/>
</dbReference>
<organism evidence="3 4">
    <name type="scientific">Rhizobium alvei</name>
    <dbReference type="NCBI Taxonomy" id="1132659"/>
    <lineage>
        <taxon>Bacteria</taxon>
        <taxon>Pseudomonadati</taxon>
        <taxon>Pseudomonadota</taxon>
        <taxon>Alphaproteobacteria</taxon>
        <taxon>Hyphomicrobiales</taxon>
        <taxon>Rhizobiaceae</taxon>
        <taxon>Rhizobium/Agrobacterium group</taxon>
        <taxon>Rhizobium</taxon>
    </lineage>
</organism>
<dbReference type="PROSITE" id="PS00061">
    <property type="entry name" value="ADH_SHORT"/>
    <property type="match status" value="1"/>
</dbReference>
<dbReference type="InterPro" id="IPR036291">
    <property type="entry name" value="NAD(P)-bd_dom_sf"/>
</dbReference>
<proteinExistence type="inferred from homology"/>
<keyword evidence="4" id="KW-1185">Reference proteome</keyword>
<dbReference type="Gene3D" id="3.40.50.720">
    <property type="entry name" value="NAD(P)-binding Rossmann-like Domain"/>
    <property type="match status" value="1"/>
</dbReference>
<evidence type="ECO:0000256" key="2">
    <source>
        <dbReference type="ARBA" id="ARBA00023002"/>
    </source>
</evidence>
<dbReference type="CDD" id="cd05233">
    <property type="entry name" value="SDR_c"/>
    <property type="match status" value="1"/>
</dbReference>
<keyword evidence="2" id="KW-0560">Oxidoreductase</keyword>
<comment type="similarity">
    <text evidence="1">Belongs to the short-chain dehydrogenases/reductases (SDR) family.</text>
</comment>
<dbReference type="InterPro" id="IPR020904">
    <property type="entry name" value="Sc_DH/Rdtase_CS"/>
</dbReference>
<dbReference type="Proteomes" id="UP001174932">
    <property type="component" value="Unassembled WGS sequence"/>
</dbReference>
<name>A0ABT8YLN4_9HYPH</name>
<dbReference type="EMBL" id="JAUOZU010000007">
    <property type="protein sequence ID" value="MDO6964666.1"/>
    <property type="molecule type" value="Genomic_DNA"/>
</dbReference>
<dbReference type="PANTHER" id="PTHR24321">
    <property type="entry name" value="DEHYDROGENASES, SHORT CHAIN"/>
    <property type="match status" value="1"/>
</dbReference>
<comment type="caution">
    <text evidence="3">The sequence shown here is derived from an EMBL/GenBank/DDBJ whole genome shotgun (WGS) entry which is preliminary data.</text>
</comment>
<evidence type="ECO:0000313" key="3">
    <source>
        <dbReference type="EMBL" id="MDO6964666.1"/>
    </source>
</evidence>
<evidence type="ECO:0000256" key="1">
    <source>
        <dbReference type="ARBA" id="ARBA00006484"/>
    </source>
</evidence>
<accession>A0ABT8YLN4</accession>